<dbReference type="Proteomes" id="UP000224459">
    <property type="component" value="Segment"/>
</dbReference>
<organism evidence="1 2">
    <name type="scientific">Staphylococcus phage vB_SscM-1</name>
    <dbReference type="NCBI Taxonomy" id="1868844"/>
    <lineage>
        <taxon>Viruses</taxon>
        <taxon>Duplodnaviria</taxon>
        <taxon>Heunggongvirae</taxon>
        <taxon>Uroviricota</taxon>
        <taxon>Caudoviricetes</taxon>
        <taxon>Herelleviridae</taxon>
        <taxon>Twortvirinae</taxon>
        <taxon>Sciuriunavirus</taxon>
        <taxon>Sciuriunavirus SscM1</taxon>
    </lineage>
</organism>
<accession>A0A1X9I9K9</accession>
<evidence type="ECO:0008006" key="3">
    <source>
        <dbReference type="Google" id="ProtNLM"/>
    </source>
</evidence>
<evidence type="ECO:0000313" key="1">
    <source>
        <dbReference type="EMBL" id="ANT44698.1"/>
    </source>
</evidence>
<proteinExistence type="predicted"/>
<name>A0A1X9I9K9_9CAUD</name>
<gene>
    <name evidence="1" type="ORF">vB_SscM-1_035</name>
</gene>
<dbReference type="EMBL" id="KX171212">
    <property type="protein sequence ID" value="ANT44698.1"/>
    <property type="molecule type" value="Genomic_DNA"/>
</dbReference>
<evidence type="ECO:0000313" key="2">
    <source>
        <dbReference type="Proteomes" id="UP000224459"/>
    </source>
</evidence>
<protein>
    <recommendedName>
        <fullName evidence="3">Phage protein</fullName>
    </recommendedName>
</protein>
<sequence>MNTNDIIEWLKDNTDFKVGNMKVAIGLENGTNKLVNIYQPYNSDKVTVVQKTVVYGVGKGHDFVVPSLTIESTSGTHTLKVYGVEVLKDTTLEDIKGYIEGSQYFKSEFKNDPLQWEYRG</sequence>
<reference evidence="2" key="1">
    <citation type="submission" date="2016-04" db="EMBL/GenBank/DDBJ databases">
        <authorList>
            <person name="Gasior T."/>
        </authorList>
    </citation>
    <scope>NUCLEOTIDE SEQUENCE [LARGE SCALE GENOMIC DNA]</scope>
</reference>
<keyword evidence="2" id="KW-1185">Reference proteome</keyword>